<reference evidence="9" key="1">
    <citation type="journal article" date="2019" name="Int. J. Syst. Evol. Microbiol.">
        <title>The Global Catalogue of Microorganisms (GCM) 10K type strain sequencing project: providing services to taxonomists for standard genome sequencing and annotation.</title>
        <authorList>
            <consortium name="The Broad Institute Genomics Platform"/>
            <consortium name="The Broad Institute Genome Sequencing Center for Infectious Disease"/>
            <person name="Wu L."/>
            <person name="Ma J."/>
        </authorList>
    </citation>
    <scope>NUCLEOTIDE SEQUENCE [LARGE SCALE GENOMIC DNA]</scope>
    <source>
        <strain evidence="9">JCM 16981</strain>
    </source>
</reference>
<dbReference type="PIRSF" id="PIRSF001021">
    <property type="entry name" value="Alph-amls_thrmst"/>
    <property type="match status" value="1"/>
</dbReference>
<evidence type="ECO:0000313" key="9">
    <source>
        <dbReference type="Proteomes" id="UP001500920"/>
    </source>
</evidence>
<dbReference type="InterPro" id="IPR013780">
    <property type="entry name" value="Glyco_hydro_b"/>
</dbReference>
<gene>
    <name evidence="8" type="ORF">GCM10022378_18040</name>
</gene>
<keyword evidence="4" id="KW-0378">Hydrolase</keyword>
<evidence type="ECO:0000259" key="7">
    <source>
        <dbReference type="SMART" id="SM00642"/>
    </source>
</evidence>
<comment type="similarity">
    <text evidence="2">Belongs to the glycosyl hydrolase 13 family.</text>
</comment>
<keyword evidence="6" id="KW-0326">Glycosidase</keyword>
<sequence length="481" mass="55606">MNLTIMQYFEWHLPDDGEHWNRLKDDAQRIKDKGFDAVWLPPPTKADSTTDPGYAVYDVYDLGEFDQKGDVRTKYGTREQLEAAIAACKEADLLVYIDLVMNHKAAGDETETFKVIEVDQEDREKDISEPFDIEGYTRFFFPGRDGKYSDFVWNFNHFSGVDYDAREDRTGIFRILGDYKDWNSNVDDEYGNFDYLMFSDIDYDHPDVKEEMIGWGRWLTDTLNVDGFRLDAVKHIDSTFIAEFIEALEAHADRDLYFFGEFWNPDVEAKEGFLKDVEFDIDLFDVKLHYNLFEAANEYEGYDLTQIFDGTLVQEDPWNTVTFVDNHDTQPGESLESFIDDWFKQSAYALILLREDGFPCVFYGDYYGMDGEEGVGELIDPLLYARHNKALGEQQDYFDHPNTIGWVRFGEDEVENSGCAVLISNGVEEGVKKMYVGDKHSGEEWVDVTENREDVVNIDEEGNGEFFVDSQSISVYALPDA</sequence>
<organism evidence="8 9">
    <name type="scientific">Salinicoccus jeotgali</name>
    <dbReference type="NCBI Taxonomy" id="381634"/>
    <lineage>
        <taxon>Bacteria</taxon>
        <taxon>Bacillati</taxon>
        <taxon>Bacillota</taxon>
        <taxon>Bacilli</taxon>
        <taxon>Bacillales</taxon>
        <taxon>Staphylococcaceae</taxon>
        <taxon>Salinicoccus</taxon>
    </lineage>
</organism>
<dbReference type="PANTHER" id="PTHR43447">
    <property type="entry name" value="ALPHA-AMYLASE"/>
    <property type="match status" value="1"/>
</dbReference>
<accession>A0ABP7F288</accession>
<keyword evidence="5" id="KW-0119">Carbohydrate metabolism</keyword>
<dbReference type="RefSeq" id="WP_344703641.1">
    <property type="nucleotide sequence ID" value="NZ_BAABCK010000063.1"/>
</dbReference>
<dbReference type="Proteomes" id="UP001500920">
    <property type="component" value="Unassembled WGS sequence"/>
</dbReference>
<dbReference type="NCBIfam" id="NF006969">
    <property type="entry name" value="PRK09441.1-2"/>
    <property type="match status" value="1"/>
</dbReference>
<dbReference type="SMART" id="SM00642">
    <property type="entry name" value="Aamy"/>
    <property type="match status" value="1"/>
</dbReference>
<comment type="caution">
    <text evidence="8">The sequence shown here is derived from an EMBL/GenBank/DDBJ whole genome shotgun (WGS) entry which is preliminary data.</text>
</comment>
<evidence type="ECO:0000256" key="1">
    <source>
        <dbReference type="ARBA" id="ARBA00001913"/>
    </source>
</evidence>
<evidence type="ECO:0000256" key="5">
    <source>
        <dbReference type="ARBA" id="ARBA00023277"/>
    </source>
</evidence>
<keyword evidence="9" id="KW-1185">Reference proteome</keyword>
<dbReference type="InterPro" id="IPR013776">
    <property type="entry name" value="A-amylase_thermo"/>
</dbReference>
<dbReference type="SUPFAM" id="SSF51011">
    <property type="entry name" value="Glycosyl hydrolase domain"/>
    <property type="match status" value="1"/>
</dbReference>
<proteinExistence type="inferred from homology"/>
<dbReference type="InterPro" id="IPR006047">
    <property type="entry name" value="GH13_cat_dom"/>
</dbReference>
<keyword evidence="3" id="KW-0479">Metal-binding</keyword>
<name>A0ABP7F288_9STAP</name>
<protein>
    <submittedName>
        <fullName evidence="8">Alpha-amylase</fullName>
    </submittedName>
</protein>
<dbReference type="NCBIfam" id="NF006968">
    <property type="entry name" value="PRK09441.1-1"/>
    <property type="match status" value="1"/>
</dbReference>
<dbReference type="Gene3D" id="2.60.40.1180">
    <property type="entry name" value="Golgi alpha-mannosidase II"/>
    <property type="match status" value="1"/>
</dbReference>
<feature type="domain" description="Glycosyl hydrolase family 13 catalytic" evidence="7">
    <location>
        <begin position="3"/>
        <end position="386"/>
    </location>
</feature>
<dbReference type="InterPro" id="IPR017853">
    <property type="entry name" value="GH"/>
</dbReference>
<evidence type="ECO:0000256" key="2">
    <source>
        <dbReference type="ARBA" id="ARBA00008061"/>
    </source>
</evidence>
<dbReference type="SUPFAM" id="SSF51445">
    <property type="entry name" value="(Trans)glycosidases"/>
    <property type="match status" value="1"/>
</dbReference>
<evidence type="ECO:0000256" key="4">
    <source>
        <dbReference type="ARBA" id="ARBA00022801"/>
    </source>
</evidence>
<evidence type="ECO:0000313" key="8">
    <source>
        <dbReference type="EMBL" id="GAA3729941.1"/>
    </source>
</evidence>
<evidence type="ECO:0000256" key="3">
    <source>
        <dbReference type="ARBA" id="ARBA00022723"/>
    </source>
</evidence>
<dbReference type="Gene3D" id="2.40.30.140">
    <property type="match status" value="1"/>
</dbReference>
<dbReference type="EMBL" id="BAABCK010000063">
    <property type="protein sequence ID" value="GAA3729941.1"/>
    <property type="molecule type" value="Genomic_DNA"/>
</dbReference>
<evidence type="ECO:0000256" key="6">
    <source>
        <dbReference type="ARBA" id="ARBA00023295"/>
    </source>
</evidence>
<dbReference type="CDD" id="cd11318">
    <property type="entry name" value="AmyAc_bac_fung_AmyA"/>
    <property type="match status" value="1"/>
</dbReference>
<dbReference type="Gene3D" id="3.20.20.80">
    <property type="entry name" value="Glycosidases"/>
    <property type="match status" value="1"/>
</dbReference>
<dbReference type="Pfam" id="PF00128">
    <property type="entry name" value="Alpha-amylase"/>
    <property type="match status" value="1"/>
</dbReference>
<comment type="cofactor">
    <cofactor evidence="1">
        <name>Ca(2+)</name>
        <dbReference type="ChEBI" id="CHEBI:29108"/>
    </cofactor>
</comment>